<dbReference type="PANTHER" id="PTHR33463:SF209">
    <property type="entry name" value="DISEASE RESISTANCE PROTEIN RPS2-LIKE"/>
    <property type="match status" value="1"/>
</dbReference>
<proteinExistence type="predicted"/>
<reference evidence="3" key="2">
    <citation type="submission" date="2022-03" db="EMBL/GenBank/DDBJ databases">
        <title>Draft title - Genomic analysis of global carrot germplasm unveils the trajectory of domestication and the origin of high carotenoid orange carrot.</title>
        <authorList>
            <person name="Iorizzo M."/>
            <person name="Ellison S."/>
            <person name="Senalik D."/>
            <person name="Macko-Podgorni A."/>
            <person name="Grzebelus D."/>
            <person name="Bostan H."/>
            <person name="Rolling W."/>
            <person name="Curaba J."/>
            <person name="Simon P."/>
        </authorList>
    </citation>
    <scope>NUCLEOTIDE SEQUENCE</scope>
    <source>
        <tissue evidence="3">Leaf</tissue>
    </source>
</reference>
<accession>A0A166BAT1</accession>
<evidence type="ECO:0000313" key="4">
    <source>
        <dbReference type="Proteomes" id="UP000077755"/>
    </source>
</evidence>
<feature type="domain" description="Disease resistance protein At4g27190-like leucine-rich repeats" evidence="2">
    <location>
        <begin position="281"/>
        <end position="349"/>
    </location>
</feature>
<dbReference type="Pfam" id="PF23247">
    <property type="entry name" value="LRR_RPS2"/>
    <property type="match status" value="3"/>
</dbReference>
<dbReference type="SUPFAM" id="SSF52058">
    <property type="entry name" value="L domain-like"/>
    <property type="match status" value="2"/>
</dbReference>
<feature type="domain" description="Disease resistance protein At4g27190-like leucine-rich repeats" evidence="2">
    <location>
        <begin position="474"/>
        <end position="616"/>
    </location>
</feature>
<dbReference type="Proteomes" id="UP000077755">
    <property type="component" value="Chromosome 3"/>
</dbReference>
<dbReference type="InterPro" id="IPR032675">
    <property type="entry name" value="LRR_dom_sf"/>
</dbReference>
<evidence type="ECO:0000313" key="3">
    <source>
        <dbReference type="EMBL" id="WOG93536.1"/>
    </source>
</evidence>
<dbReference type="PANTHER" id="PTHR33463">
    <property type="entry name" value="NB-ARC DOMAIN-CONTAINING PROTEIN-RELATED"/>
    <property type="match status" value="1"/>
</dbReference>
<dbReference type="EMBL" id="CP093345">
    <property type="protein sequence ID" value="WOG93536.1"/>
    <property type="molecule type" value="Genomic_DNA"/>
</dbReference>
<feature type="domain" description="Disease resistance protein At4g27190-like leucine-rich repeats" evidence="2">
    <location>
        <begin position="168"/>
        <end position="253"/>
    </location>
</feature>
<dbReference type="InterPro" id="IPR057135">
    <property type="entry name" value="At4g27190-like_LRR"/>
</dbReference>
<evidence type="ECO:0000259" key="2">
    <source>
        <dbReference type="Pfam" id="PF23247"/>
    </source>
</evidence>
<dbReference type="OMA" id="ACYQLEV"/>
<dbReference type="Gramene" id="KZN02578">
    <property type="protein sequence ID" value="KZN02578"/>
    <property type="gene ID" value="DCAR_011332"/>
</dbReference>
<keyword evidence="4" id="KW-1185">Reference proteome</keyword>
<organism evidence="3 4">
    <name type="scientific">Daucus carota subsp. sativus</name>
    <name type="common">Carrot</name>
    <dbReference type="NCBI Taxonomy" id="79200"/>
    <lineage>
        <taxon>Eukaryota</taxon>
        <taxon>Viridiplantae</taxon>
        <taxon>Streptophyta</taxon>
        <taxon>Embryophyta</taxon>
        <taxon>Tracheophyta</taxon>
        <taxon>Spermatophyta</taxon>
        <taxon>Magnoliopsida</taxon>
        <taxon>eudicotyledons</taxon>
        <taxon>Gunneridae</taxon>
        <taxon>Pentapetalae</taxon>
        <taxon>asterids</taxon>
        <taxon>campanulids</taxon>
        <taxon>Apiales</taxon>
        <taxon>Apiaceae</taxon>
        <taxon>Apioideae</taxon>
        <taxon>Scandiceae</taxon>
        <taxon>Daucinae</taxon>
        <taxon>Daucus</taxon>
        <taxon>Daucus sect. Daucus</taxon>
    </lineage>
</organism>
<protein>
    <recommendedName>
        <fullName evidence="2">Disease resistance protein At4g27190-like leucine-rich repeats domain-containing protein</fullName>
    </recommendedName>
</protein>
<sequence>MGQGTISRLPRLKELYLEYPLEYWDDSRRRLMPCLMPSLKEISSLSCLTSLKIFWDSFEPAQDTTIFSSLVDYDIRVGGRGENKYRPASKVSLTKLVELTGIDNFEGFHDLIGRAEEVILRETNVDISNIWNGEGEVFKDLKNLYIDGCKTMEHLAARIPQFEIQSVAQEQTSFSKLSILVISRCSAMKYLLSHSVAKRLKQLQHLSVFDCGLMEVIVMNEGTSGEGEILSFPKLKSLKLSHMHRLTSFYREHSSLLSPLDDATNRSSQSQTLFNGMVYVTQVAFPCLKELELSGLKEISDIWGEHYRSESWPLKSLEITRCHELDVVIPHFMLSSLSSLERLKVDDCDGLENVFLPSVAKGLERLKKLEVMYCKKMTVIIGQGEQPSDEVISFNELTHLKLKFLQELSIFCLYQEVKFPKLVDLILHDVKINLEEIELGKYDSTCELKYLDISCDSEIQLPYTWQLCLHYMESLALRQSWSEELKFMMFWNLKVLKVFESGCSILFTFSVLGNLHQLQELEISSCCLLEEIVEDVRGDEPSGTNKEAITLFRMKSIVLKDLPKLKSFFSSAHFEFYMPALERLEVVKCGLFTTLFTCPVSKSLRQLQSLHVYDCRLLESIVEDARGTETLNADDRIIRLSGLSEVVLTDLPNLKSFGLIARHTFFMPKLSNFRLSRCPHVENFTPLRTGFKVTVNSEWHKPKEVTDLNDFVRQYRKRCDSAEDQPLQAAFLSFPWSSPWAF</sequence>
<gene>
    <name evidence="3" type="ORF">DCAR_0312822</name>
</gene>
<dbReference type="Gene3D" id="3.80.10.10">
    <property type="entry name" value="Ribonuclease Inhibitor"/>
    <property type="match status" value="3"/>
</dbReference>
<keyword evidence="1" id="KW-0611">Plant defense</keyword>
<reference evidence="3" key="1">
    <citation type="journal article" date="2016" name="Nat. Genet.">
        <title>A high-quality carrot genome assembly provides new insights into carotenoid accumulation and asterid genome evolution.</title>
        <authorList>
            <person name="Iorizzo M."/>
            <person name="Ellison S."/>
            <person name="Senalik D."/>
            <person name="Zeng P."/>
            <person name="Satapoomin P."/>
            <person name="Huang J."/>
            <person name="Bowman M."/>
            <person name="Iovene M."/>
            <person name="Sanseverino W."/>
            <person name="Cavagnaro P."/>
            <person name="Yildiz M."/>
            <person name="Macko-Podgorni A."/>
            <person name="Moranska E."/>
            <person name="Grzebelus E."/>
            <person name="Grzebelus D."/>
            <person name="Ashrafi H."/>
            <person name="Zheng Z."/>
            <person name="Cheng S."/>
            <person name="Spooner D."/>
            <person name="Van Deynze A."/>
            <person name="Simon P."/>
        </authorList>
    </citation>
    <scope>NUCLEOTIDE SEQUENCE</scope>
    <source>
        <tissue evidence="3">Leaf</tissue>
    </source>
</reference>
<evidence type="ECO:0000256" key="1">
    <source>
        <dbReference type="ARBA" id="ARBA00022821"/>
    </source>
</evidence>
<dbReference type="InterPro" id="IPR050905">
    <property type="entry name" value="Plant_NBS-LRR"/>
</dbReference>
<name>A0A166BAT1_DAUCS</name>
<dbReference type="AlphaFoldDB" id="A0A166BAT1"/>